<evidence type="ECO:0000256" key="2">
    <source>
        <dbReference type="ARBA" id="ARBA00023043"/>
    </source>
</evidence>
<dbReference type="PANTHER" id="PTHR14491">
    <property type="entry name" value="SOSONDOWAH, ISOFORM G"/>
    <property type="match status" value="1"/>
</dbReference>
<gene>
    <name evidence="5" type="ORF">BIW11_09586</name>
</gene>
<dbReference type="InParanoid" id="A0A1V9XJS0"/>
<evidence type="ECO:0000256" key="1">
    <source>
        <dbReference type="ARBA" id="ARBA00022737"/>
    </source>
</evidence>
<keyword evidence="6" id="KW-1185">Reference proteome</keyword>
<evidence type="ECO:0000313" key="6">
    <source>
        <dbReference type="Proteomes" id="UP000192247"/>
    </source>
</evidence>
<accession>A0A1V9XJS0</accession>
<dbReference type="EMBL" id="MNPL01009517">
    <property type="protein sequence ID" value="OQR73681.1"/>
    <property type="molecule type" value="Genomic_DNA"/>
</dbReference>
<dbReference type="InterPro" id="IPR058889">
    <property type="entry name" value="WHD_SOWAHA-C"/>
</dbReference>
<dbReference type="Proteomes" id="UP000192247">
    <property type="component" value="Unassembled WGS sequence"/>
</dbReference>
<feature type="compositionally biased region" description="Pro residues" evidence="3">
    <location>
        <begin position="168"/>
        <end position="181"/>
    </location>
</feature>
<evidence type="ECO:0000256" key="3">
    <source>
        <dbReference type="SAM" id="MobiDB-lite"/>
    </source>
</evidence>
<dbReference type="AlphaFoldDB" id="A0A1V9XJS0"/>
<dbReference type="PANTHER" id="PTHR14491:SF8">
    <property type="entry name" value="ANKYRIN REPEAT DOMAIN-CONTAINING PROTEIN SOWAHD"/>
    <property type="match status" value="1"/>
</dbReference>
<reference evidence="5 6" key="1">
    <citation type="journal article" date="2017" name="Gigascience">
        <title>Draft genome of the honey bee ectoparasitic mite, Tropilaelaps mercedesae, is shaped by the parasitic life history.</title>
        <authorList>
            <person name="Dong X."/>
            <person name="Armstrong S.D."/>
            <person name="Xia D."/>
            <person name="Makepeace B.L."/>
            <person name="Darby A.C."/>
            <person name="Kadowaki T."/>
        </authorList>
    </citation>
    <scope>NUCLEOTIDE SEQUENCE [LARGE SCALE GENOMIC DNA]</scope>
    <source>
        <strain evidence="5">Wuxi-XJTLU</strain>
    </source>
</reference>
<dbReference type="Pfam" id="PF25877">
    <property type="entry name" value="WHD_SOWAH"/>
    <property type="match status" value="1"/>
</dbReference>
<proteinExistence type="predicted"/>
<evidence type="ECO:0000313" key="5">
    <source>
        <dbReference type="EMBL" id="OQR73681.1"/>
    </source>
</evidence>
<comment type="caution">
    <text evidence="5">The sequence shown here is derived from an EMBL/GenBank/DDBJ whole genome shotgun (WGS) entry which is preliminary data.</text>
</comment>
<dbReference type="OrthoDB" id="432281at2759"/>
<feature type="region of interest" description="Disordered" evidence="3">
    <location>
        <begin position="161"/>
        <end position="197"/>
    </location>
</feature>
<protein>
    <recommendedName>
        <fullName evidence="4">SOWAHA-C winged helix-turn-helix domain-containing protein</fullName>
    </recommendedName>
</protein>
<evidence type="ECO:0000259" key="4">
    <source>
        <dbReference type="Pfam" id="PF25877"/>
    </source>
</evidence>
<keyword evidence="1" id="KW-0677">Repeat</keyword>
<feature type="compositionally biased region" description="Polar residues" evidence="3">
    <location>
        <begin position="103"/>
        <end position="121"/>
    </location>
</feature>
<name>A0A1V9XJS0_9ACAR</name>
<sequence>MEDSVKDGNVPMMFTKDDILSELLASDGRMLNSQLVLRFARYLKNPATKEEAKAKFKDYVNKLATLVTDPQSGDKFVVLRAEVREQRRRQPAQPPVGSVQGLPRSSNYPASLSHSTGQQTKGTYSGVVTMVGAQSVMPQQLPRPVSHGHPQILPQQQQFPSLTHPHSKVPPAPPPGRPARQPPAYQHAVSSSKRSRAPVAVGAGAQLPVAPHASNQSIALTSAAPMLPSPMLLSHHSLRGRPLSLKLVHSGHTPQGTHRCGELVGSASVVDGLTASTPALTPPLSSLNVPPNVMGHHQRRSSAGMINTQLLQQSGMVIPKGSPVGSMPPPFSLRCLSKSFPNLLADGMHMSETIDTDCPPVVPSRSRRHSIKGTVVEEKVKQFAEKEFTKVGVSEKPYIAYVL</sequence>
<feature type="region of interest" description="Disordered" evidence="3">
    <location>
        <begin position="85"/>
        <end position="121"/>
    </location>
</feature>
<organism evidence="5 6">
    <name type="scientific">Tropilaelaps mercedesae</name>
    <dbReference type="NCBI Taxonomy" id="418985"/>
    <lineage>
        <taxon>Eukaryota</taxon>
        <taxon>Metazoa</taxon>
        <taxon>Ecdysozoa</taxon>
        <taxon>Arthropoda</taxon>
        <taxon>Chelicerata</taxon>
        <taxon>Arachnida</taxon>
        <taxon>Acari</taxon>
        <taxon>Parasitiformes</taxon>
        <taxon>Mesostigmata</taxon>
        <taxon>Gamasina</taxon>
        <taxon>Dermanyssoidea</taxon>
        <taxon>Laelapidae</taxon>
        <taxon>Tropilaelaps</taxon>
    </lineage>
</organism>
<feature type="domain" description="SOWAHA-C winged helix-turn-helix" evidence="4">
    <location>
        <begin position="14"/>
        <end position="90"/>
    </location>
</feature>
<keyword evidence="2" id="KW-0040">ANK repeat</keyword>